<accession>A0A147JD38</accession>
<dbReference type="PANTHER" id="PTHR43085">
    <property type="entry name" value="HEXOKINASE FAMILY MEMBER"/>
    <property type="match status" value="1"/>
</dbReference>
<dbReference type="Gene3D" id="3.40.1190.20">
    <property type="match status" value="1"/>
</dbReference>
<comment type="caution">
    <text evidence="5">The sequence shown here is derived from an EMBL/GenBank/DDBJ whole genome shotgun (WGS) entry which is preliminary data.</text>
</comment>
<organism evidence="5 6">
    <name type="scientific">Sphingomonas sanguinis</name>
    <dbReference type="NCBI Taxonomy" id="33051"/>
    <lineage>
        <taxon>Bacteria</taxon>
        <taxon>Pseudomonadati</taxon>
        <taxon>Pseudomonadota</taxon>
        <taxon>Alphaproteobacteria</taxon>
        <taxon>Sphingomonadales</taxon>
        <taxon>Sphingomonadaceae</taxon>
        <taxon>Sphingomonas</taxon>
    </lineage>
</organism>
<gene>
    <name evidence="5" type="ORF">NS258_02035</name>
</gene>
<dbReference type="AlphaFoldDB" id="A0A147JD38"/>
<dbReference type="CDD" id="cd01166">
    <property type="entry name" value="KdgK"/>
    <property type="match status" value="1"/>
</dbReference>
<dbReference type="PANTHER" id="PTHR43085:SF15">
    <property type="entry name" value="2-DEHYDRO-3-DEOXYGLUCONOKINASE"/>
    <property type="match status" value="1"/>
</dbReference>
<dbReference type="InterPro" id="IPR011611">
    <property type="entry name" value="PfkB_dom"/>
</dbReference>
<dbReference type="Proteomes" id="UP000074410">
    <property type="component" value="Unassembled WGS sequence"/>
</dbReference>
<evidence type="ECO:0000313" key="6">
    <source>
        <dbReference type="Proteomes" id="UP000074410"/>
    </source>
</evidence>
<evidence type="ECO:0000313" key="5">
    <source>
        <dbReference type="EMBL" id="KTW17452.1"/>
    </source>
</evidence>
<dbReference type="Pfam" id="PF00294">
    <property type="entry name" value="PfkB"/>
    <property type="match status" value="1"/>
</dbReference>
<dbReference type="GO" id="GO:0008673">
    <property type="term" value="F:2-dehydro-3-deoxygluconokinase activity"/>
    <property type="evidence" value="ECO:0007669"/>
    <property type="project" value="TreeGrafter"/>
</dbReference>
<feature type="domain" description="Carbohydrate kinase PfkB" evidence="4">
    <location>
        <begin position="5"/>
        <end position="293"/>
    </location>
</feature>
<reference evidence="5 6" key="1">
    <citation type="journal article" date="2016" name="Front. Microbiol.">
        <title>Genomic Resource of Rice Seed Associated Bacteria.</title>
        <authorList>
            <person name="Midha S."/>
            <person name="Bansal K."/>
            <person name="Sharma S."/>
            <person name="Kumar N."/>
            <person name="Patil P.P."/>
            <person name="Chaudhry V."/>
            <person name="Patil P.B."/>
        </authorList>
    </citation>
    <scope>NUCLEOTIDE SEQUENCE [LARGE SCALE GENOMIC DNA]</scope>
    <source>
        <strain evidence="5 6">NS258</strain>
    </source>
</reference>
<protein>
    <submittedName>
        <fullName evidence="5">2-dehydro-3-deoxygluconokinase</fullName>
    </submittedName>
</protein>
<keyword evidence="2" id="KW-0808">Transferase</keyword>
<dbReference type="EMBL" id="LDTC01000010">
    <property type="protein sequence ID" value="KTW17452.1"/>
    <property type="molecule type" value="Genomic_DNA"/>
</dbReference>
<comment type="similarity">
    <text evidence="1">Belongs to the carbohydrate kinase PfkB family.</text>
</comment>
<dbReference type="InterPro" id="IPR050306">
    <property type="entry name" value="PfkB_Carbo_kinase"/>
</dbReference>
<proteinExistence type="inferred from homology"/>
<dbReference type="GO" id="GO:0042840">
    <property type="term" value="P:D-glucuronate catabolic process"/>
    <property type="evidence" value="ECO:0007669"/>
    <property type="project" value="TreeGrafter"/>
</dbReference>
<dbReference type="SUPFAM" id="SSF53613">
    <property type="entry name" value="Ribokinase-like"/>
    <property type="match status" value="1"/>
</dbReference>
<sequence>MPMRIVVVGEGMIELTRAEGGLWRLGHGGDTLNTAIHLARLGGGVRYVTALGDDPFSETLIANWSAEGIDTSLIQRDPSHMPGLYAITTDAAGERSFAYWRGQSAARQTLALPGAEAVMAEAEQADLLLFSLITLAVLEDEGRDRLFALAERVRARGGRVAFDGNYRPRLFADQQVARDLCARAIAVCDIGLPTLEDETMLNGATSAEQVQAHWQAGGAGEVVVKLGAEGCLLADIGIVPPPERLNPRDTSGAGDAFNAGYLAARLGGASPAEAAMRGHRLAGWTVMRAGAIPTRDDAMPNG</sequence>
<dbReference type="GO" id="GO:0005829">
    <property type="term" value="C:cytosol"/>
    <property type="evidence" value="ECO:0007669"/>
    <property type="project" value="TreeGrafter"/>
</dbReference>
<name>A0A147JD38_9SPHN</name>
<dbReference type="PATRIC" id="fig|33051.5.peg.57"/>
<dbReference type="InterPro" id="IPR029056">
    <property type="entry name" value="Ribokinase-like"/>
</dbReference>
<dbReference type="PROSITE" id="PS00584">
    <property type="entry name" value="PFKB_KINASES_2"/>
    <property type="match status" value="1"/>
</dbReference>
<evidence type="ECO:0000256" key="2">
    <source>
        <dbReference type="ARBA" id="ARBA00022679"/>
    </source>
</evidence>
<evidence type="ECO:0000256" key="3">
    <source>
        <dbReference type="ARBA" id="ARBA00022777"/>
    </source>
</evidence>
<evidence type="ECO:0000259" key="4">
    <source>
        <dbReference type="Pfam" id="PF00294"/>
    </source>
</evidence>
<dbReference type="GO" id="GO:0006974">
    <property type="term" value="P:DNA damage response"/>
    <property type="evidence" value="ECO:0007669"/>
    <property type="project" value="TreeGrafter"/>
</dbReference>
<dbReference type="InterPro" id="IPR002173">
    <property type="entry name" value="Carboh/pur_kinase_PfkB_CS"/>
</dbReference>
<keyword evidence="3 5" id="KW-0418">Kinase</keyword>
<evidence type="ECO:0000256" key="1">
    <source>
        <dbReference type="ARBA" id="ARBA00010688"/>
    </source>
</evidence>
<dbReference type="GO" id="GO:0019698">
    <property type="term" value="P:D-galacturonate catabolic process"/>
    <property type="evidence" value="ECO:0007669"/>
    <property type="project" value="TreeGrafter"/>
</dbReference>